<dbReference type="EMBL" id="JASPKY010000596">
    <property type="protein sequence ID" value="KAK9688303.1"/>
    <property type="molecule type" value="Genomic_DNA"/>
</dbReference>
<comment type="caution">
    <text evidence="1">The sequence shown here is derived from an EMBL/GenBank/DDBJ whole genome shotgun (WGS) entry which is preliminary data.</text>
</comment>
<evidence type="ECO:0000313" key="1">
    <source>
        <dbReference type="EMBL" id="KAK9688303.1"/>
    </source>
</evidence>
<dbReference type="AlphaFoldDB" id="A0AAW1IF17"/>
<name>A0AAW1IF17_POPJA</name>
<protein>
    <submittedName>
        <fullName evidence="1">Uncharacterized protein</fullName>
    </submittedName>
</protein>
<reference evidence="1 2" key="1">
    <citation type="journal article" date="2024" name="BMC Genomics">
        <title>De novo assembly and annotation of Popillia japonica's genome with initial clues to its potential as an invasive pest.</title>
        <authorList>
            <person name="Cucini C."/>
            <person name="Boschi S."/>
            <person name="Funari R."/>
            <person name="Cardaioli E."/>
            <person name="Iannotti N."/>
            <person name="Marturano G."/>
            <person name="Paoli F."/>
            <person name="Bruttini M."/>
            <person name="Carapelli A."/>
            <person name="Frati F."/>
            <person name="Nardi F."/>
        </authorList>
    </citation>
    <scope>NUCLEOTIDE SEQUENCE [LARGE SCALE GENOMIC DNA]</scope>
    <source>
        <strain evidence="1">DMR45628</strain>
    </source>
</reference>
<evidence type="ECO:0000313" key="2">
    <source>
        <dbReference type="Proteomes" id="UP001458880"/>
    </source>
</evidence>
<accession>A0AAW1IF17</accession>
<dbReference type="Proteomes" id="UP001458880">
    <property type="component" value="Unassembled WGS sequence"/>
</dbReference>
<gene>
    <name evidence="1" type="ORF">QE152_g35644</name>
</gene>
<keyword evidence="2" id="KW-1185">Reference proteome</keyword>
<proteinExistence type="predicted"/>
<sequence>MLTTSKEAREAKYVSVPKGIMGSIGQSSMTSNCNKRGLLGGGLSEEGWKLKLGLRNSNKNGFRIRIRQQQIGESNLSKAILKQIFMVLSMGGSGTRGCQKCLPHRKKQGQIRFGP</sequence>
<organism evidence="1 2">
    <name type="scientific">Popillia japonica</name>
    <name type="common">Japanese beetle</name>
    <dbReference type="NCBI Taxonomy" id="7064"/>
    <lineage>
        <taxon>Eukaryota</taxon>
        <taxon>Metazoa</taxon>
        <taxon>Ecdysozoa</taxon>
        <taxon>Arthropoda</taxon>
        <taxon>Hexapoda</taxon>
        <taxon>Insecta</taxon>
        <taxon>Pterygota</taxon>
        <taxon>Neoptera</taxon>
        <taxon>Endopterygota</taxon>
        <taxon>Coleoptera</taxon>
        <taxon>Polyphaga</taxon>
        <taxon>Scarabaeiformia</taxon>
        <taxon>Scarabaeidae</taxon>
        <taxon>Rutelinae</taxon>
        <taxon>Popillia</taxon>
    </lineage>
</organism>